<sequence>MRFLILFLVTFLYSANLIDIYRFNGSDALSEHIEKILGSKTYWLERLQNKDVTWGYYETQKDILVCVKSKKILKIFENNDSTFKLIDTVKVLTGLDGDKKKEGDLKTPIGVYKLKGLIENVDSFYGPFAFVTGYPNLFDKINHKNGHGIWIHGVPLEGKRDDNNTKGCIVMDNNKLLQLKNEINYKDTYLLISENVPLTATKEEIASILAFIYKWRKAWMNNDFESYKNFYDESFKKSDGKDLKEFLDYKKRVFENKKYQKVEIYFKDIDIVPYQNINNKKIFRINMFEKYISKNYKYAGPKELYVKFTNDGLKIIAEK</sequence>
<dbReference type="Pfam" id="PF03734">
    <property type="entry name" value="YkuD"/>
    <property type="match status" value="1"/>
</dbReference>
<dbReference type="PANTHER" id="PTHR36699">
    <property type="entry name" value="LD-TRANSPEPTIDASE"/>
    <property type="match status" value="1"/>
</dbReference>
<dbReference type="Gene3D" id="2.40.440.10">
    <property type="entry name" value="L,D-transpeptidase catalytic domain-like"/>
    <property type="match status" value="1"/>
</dbReference>
<dbReference type="InterPro" id="IPR005490">
    <property type="entry name" value="LD_TPept_cat_dom"/>
</dbReference>
<dbReference type="PANTHER" id="PTHR36699:SF1">
    <property type="entry name" value="L,D-TRANSPEPTIDASE YAFK-RELATED"/>
    <property type="match status" value="1"/>
</dbReference>
<dbReference type="GO" id="GO:0071555">
    <property type="term" value="P:cell wall organization"/>
    <property type="evidence" value="ECO:0007669"/>
    <property type="project" value="UniProtKB-UniRule"/>
</dbReference>
<comment type="similarity">
    <text evidence="2">Belongs to the YkuD family.</text>
</comment>
<dbReference type="GO" id="GO:0008360">
    <property type="term" value="P:regulation of cell shape"/>
    <property type="evidence" value="ECO:0007669"/>
    <property type="project" value="UniProtKB-UniRule"/>
</dbReference>
<dbReference type="InterPro" id="IPR038063">
    <property type="entry name" value="Transpep_catalytic_dom"/>
</dbReference>
<dbReference type="Pfam" id="PF24125">
    <property type="entry name" value="Cds6_C"/>
    <property type="match status" value="1"/>
</dbReference>
<dbReference type="KEGG" id="nam:NAMH_1436"/>
<feature type="active site" description="Nucleophile" evidence="7">
    <location>
        <position position="168"/>
    </location>
</feature>
<dbReference type="GO" id="GO:0009252">
    <property type="term" value="P:peptidoglycan biosynthetic process"/>
    <property type="evidence" value="ECO:0007669"/>
    <property type="project" value="UniProtKB-UniPathway"/>
</dbReference>
<dbReference type="eggNOG" id="COG3034">
    <property type="taxonomic scope" value="Bacteria"/>
</dbReference>
<evidence type="ECO:0000256" key="1">
    <source>
        <dbReference type="ARBA" id="ARBA00004752"/>
    </source>
</evidence>
<evidence type="ECO:0000313" key="9">
    <source>
        <dbReference type="EMBL" id="ACM92601.1"/>
    </source>
</evidence>
<dbReference type="STRING" id="598659.NAMH_1436"/>
<dbReference type="InterPro" id="IPR032710">
    <property type="entry name" value="NTF2-like_dom_sf"/>
</dbReference>
<dbReference type="RefSeq" id="WP_012663972.1">
    <property type="nucleotide sequence ID" value="NC_012115.1"/>
</dbReference>
<evidence type="ECO:0000259" key="8">
    <source>
        <dbReference type="PROSITE" id="PS52029"/>
    </source>
</evidence>
<feature type="domain" description="L,D-TPase catalytic" evidence="8">
    <location>
        <begin position="62"/>
        <end position="193"/>
    </location>
</feature>
<dbReference type="InterPro" id="IPR056203">
    <property type="entry name" value="Cds6_C"/>
</dbReference>
<evidence type="ECO:0000256" key="6">
    <source>
        <dbReference type="ARBA" id="ARBA00023316"/>
    </source>
</evidence>
<organism evidence="9 10">
    <name type="scientific">Nautilia profundicola (strain ATCC BAA-1463 / DSM 18972 / AmH)</name>
    <dbReference type="NCBI Taxonomy" id="598659"/>
    <lineage>
        <taxon>Bacteria</taxon>
        <taxon>Pseudomonadati</taxon>
        <taxon>Campylobacterota</taxon>
        <taxon>Epsilonproteobacteria</taxon>
        <taxon>Nautiliales</taxon>
        <taxon>Nautiliaceae</taxon>
        <taxon>Nautilia</taxon>
    </lineage>
</organism>
<evidence type="ECO:0000256" key="4">
    <source>
        <dbReference type="ARBA" id="ARBA00022960"/>
    </source>
</evidence>
<dbReference type="CDD" id="cd16913">
    <property type="entry name" value="YkuD_like"/>
    <property type="match status" value="1"/>
</dbReference>
<reference evidence="9 10" key="1">
    <citation type="journal article" date="2009" name="PLoS Genet.">
        <title>Adaptations to submarine hydrothermal environments exemplified by the genome of Nautilia profundicola.</title>
        <authorList>
            <person name="Campbell B.J."/>
            <person name="Smith J.L."/>
            <person name="Hanson T.E."/>
            <person name="Klotz M.G."/>
            <person name="Stein L.Y."/>
            <person name="Lee C.K."/>
            <person name="Wu D."/>
            <person name="Robinson J.M."/>
            <person name="Khouri H.M."/>
            <person name="Eisen J.A."/>
            <person name="Cary S.C."/>
        </authorList>
    </citation>
    <scope>NUCLEOTIDE SEQUENCE [LARGE SCALE GENOMIC DNA]</scope>
    <source>
        <strain evidence="10">ATCC BAA-1463 / DSM 18972 / AmH</strain>
    </source>
</reference>
<dbReference type="SUPFAM" id="SSF54427">
    <property type="entry name" value="NTF2-like"/>
    <property type="match status" value="1"/>
</dbReference>
<dbReference type="SUPFAM" id="SSF141523">
    <property type="entry name" value="L,D-transpeptidase catalytic domain-like"/>
    <property type="match status" value="1"/>
</dbReference>
<accession>B9L640</accession>
<name>B9L640_NAUPA</name>
<keyword evidence="10" id="KW-1185">Reference proteome</keyword>
<evidence type="ECO:0000256" key="5">
    <source>
        <dbReference type="ARBA" id="ARBA00022984"/>
    </source>
</evidence>
<keyword evidence="3" id="KW-0808">Transferase</keyword>
<dbReference type="UniPathway" id="UPA00219"/>
<evidence type="ECO:0000256" key="3">
    <source>
        <dbReference type="ARBA" id="ARBA00022679"/>
    </source>
</evidence>
<comment type="pathway">
    <text evidence="1 7">Cell wall biogenesis; peptidoglycan biosynthesis.</text>
</comment>
<dbReference type="PROSITE" id="PS52029">
    <property type="entry name" value="LD_TPASE"/>
    <property type="match status" value="1"/>
</dbReference>
<keyword evidence="6 7" id="KW-0961">Cell wall biogenesis/degradation</keyword>
<feature type="active site" description="Proton donor/acceptor" evidence="7">
    <location>
        <position position="152"/>
    </location>
</feature>
<evidence type="ECO:0000256" key="7">
    <source>
        <dbReference type="PROSITE-ProRule" id="PRU01373"/>
    </source>
</evidence>
<dbReference type="EMBL" id="CP001279">
    <property type="protein sequence ID" value="ACM92601.1"/>
    <property type="molecule type" value="Genomic_DNA"/>
</dbReference>
<gene>
    <name evidence="9" type="ordered locus">NAMH_1436</name>
</gene>
<proteinExistence type="inferred from homology"/>
<keyword evidence="5 7" id="KW-0573">Peptidoglycan synthesis</keyword>
<dbReference type="AlphaFoldDB" id="B9L640"/>
<evidence type="ECO:0000313" key="10">
    <source>
        <dbReference type="Proteomes" id="UP000000448"/>
    </source>
</evidence>
<keyword evidence="4 7" id="KW-0133">Cell shape</keyword>
<evidence type="ECO:0000256" key="2">
    <source>
        <dbReference type="ARBA" id="ARBA00005992"/>
    </source>
</evidence>
<dbReference type="GO" id="GO:0016740">
    <property type="term" value="F:transferase activity"/>
    <property type="evidence" value="ECO:0007669"/>
    <property type="project" value="UniProtKB-KW"/>
</dbReference>
<dbReference type="Proteomes" id="UP000000448">
    <property type="component" value="Chromosome"/>
</dbReference>
<dbReference type="HOGENOM" id="CLU_064738_0_0_7"/>
<protein>
    <submittedName>
        <fullName evidence="9">Periplasmic protein</fullName>
    </submittedName>
</protein>
<dbReference type="GO" id="GO:0004180">
    <property type="term" value="F:carboxypeptidase activity"/>
    <property type="evidence" value="ECO:0007669"/>
    <property type="project" value="UniProtKB-ARBA"/>
</dbReference>